<dbReference type="AlphaFoldDB" id="A0A8E4F6U4"/>
<sequence length="98" mass="11651">MNEFQNRVNLQRQIIVLVNKKLRFNEPLASLSQGCINRWKSNNNQILNQTYEILLDLSNKVLFLATKSQEQITEEYAFKSSEAVEKLKFLENHLDRFY</sequence>
<evidence type="ECO:0000313" key="2">
    <source>
        <dbReference type="Proteomes" id="UP000532147"/>
    </source>
</evidence>
<comment type="caution">
    <text evidence="1">The sequence shown here is derived from an EMBL/GenBank/DDBJ whole genome shotgun (WGS) entry which is preliminary data.</text>
</comment>
<organism evidence="1 2">
    <name type="scientific">Acinetobacter terrae</name>
    <dbReference type="NCBI Taxonomy" id="2731247"/>
    <lineage>
        <taxon>Bacteria</taxon>
        <taxon>Pseudomonadati</taxon>
        <taxon>Pseudomonadota</taxon>
        <taxon>Gammaproteobacteria</taxon>
        <taxon>Moraxellales</taxon>
        <taxon>Moraxellaceae</taxon>
        <taxon>Acinetobacter</taxon>
        <taxon>Acinetobacter Taxon 24</taxon>
    </lineage>
</organism>
<dbReference type="RefSeq" id="WP_171533564.1">
    <property type="nucleotide sequence ID" value="NZ_JABERH010000001.1"/>
</dbReference>
<dbReference type="Proteomes" id="UP000532147">
    <property type="component" value="Unassembled WGS sequence"/>
</dbReference>
<reference evidence="1 2" key="1">
    <citation type="submission" date="2020-04" db="EMBL/GenBank/DDBJ databases">
        <title>Acinetobacter Taxon 24.</title>
        <authorList>
            <person name="Nemec A."/>
            <person name="Radolfova-Krizova L."/>
            <person name="Higgins P.G."/>
            <person name="Spanelova P."/>
        </authorList>
    </citation>
    <scope>NUCLEOTIDE SEQUENCE [LARGE SCALE GENOMIC DNA]</scope>
    <source>
        <strain evidence="1 2">ANC 4280</strain>
    </source>
</reference>
<gene>
    <name evidence="1" type="ORF">HLH11_00690</name>
</gene>
<name>A0A8E4F6U4_9GAMM</name>
<proteinExistence type="predicted"/>
<protein>
    <submittedName>
        <fullName evidence="1">Uncharacterized protein</fullName>
    </submittedName>
</protein>
<accession>A0A8E4F6U4</accession>
<dbReference type="EMBL" id="JABERH010000001">
    <property type="protein sequence ID" value="NNH37183.1"/>
    <property type="molecule type" value="Genomic_DNA"/>
</dbReference>
<evidence type="ECO:0000313" key="1">
    <source>
        <dbReference type="EMBL" id="NNH37183.1"/>
    </source>
</evidence>